<dbReference type="GO" id="GO:0005509">
    <property type="term" value="F:calcium ion binding"/>
    <property type="evidence" value="ECO:0007669"/>
    <property type="project" value="InterPro"/>
</dbReference>
<dbReference type="OrthoDB" id="1242806at2"/>
<protein>
    <submittedName>
        <fullName evidence="3">Predicted chitinase</fullName>
    </submittedName>
</protein>
<feature type="region of interest" description="Disordered" evidence="1">
    <location>
        <begin position="17"/>
        <end position="47"/>
    </location>
</feature>
<dbReference type="Gene3D" id="1.10.530.10">
    <property type="match status" value="1"/>
</dbReference>
<dbReference type="InterPro" id="IPR018247">
    <property type="entry name" value="EF_Hand_1_Ca_BS"/>
</dbReference>
<gene>
    <name evidence="3" type="ORF">SAMN05216272_106206</name>
</gene>
<dbReference type="RefSeq" id="WP_139199071.1">
    <property type="nucleotide sequence ID" value="NZ_FNDS01000006.1"/>
</dbReference>
<proteinExistence type="predicted"/>
<feature type="domain" description="EF-hand" evidence="2">
    <location>
        <begin position="555"/>
        <end position="590"/>
    </location>
</feature>
<name>A0A1G8IEF5_9PSED</name>
<evidence type="ECO:0000259" key="2">
    <source>
        <dbReference type="PROSITE" id="PS50222"/>
    </source>
</evidence>
<dbReference type="EMBL" id="FNDS01000006">
    <property type="protein sequence ID" value="SDI17273.1"/>
    <property type="molecule type" value="Genomic_DNA"/>
</dbReference>
<dbReference type="InterPro" id="IPR002048">
    <property type="entry name" value="EF_hand_dom"/>
</dbReference>
<dbReference type="PROSITE" id="PS50222">
    <property type="entry name" value="EF_HAND_2"/>
    <property type="match status" value="1"/>
</dbReference>
<dbReference type="SUPFAM" id="SSF53955">
    <property type="entry name" value="Lysozyme-like"/>
    <property type="match status" value="1"/>
</dbReference>
<organism evidence="3 4">
    <name type="scientific">Pseudomonas panipatensis</name>
    <dbReference type="NCBI Taxonomy" id="428992"/>
    <lineage>
        <taxon>Bacteria</taxon>
        <taxon>Pseudomonadati</taxon>
        <taxon>Pseudomonadota</taxon>
        <taxon>Gammaproteobacteria</taxon>
        <taxon>Pseudomonadales</taxon>
        <taxon>Pseudomonadaceae</taxon>
        <taxon>Pseudomonas</taxon>
    </lineage>
</organism>
<keyword evidence="4" id="KW-1185">Reference proteome</keyword>
<reference evidence="4" key="1">
    <citation type="submission" date="2016-10" db="EMBL/GenBank/DDBJ databases">
        <authorList>
            <person name="Varghese N."/>
            <person name="Submissions S."/>
        </authorList>
    </citation>
    <scope>NUCLEOTIDE SEQUENCE [LARGE SCALE GENOMIC DNA]</scope>
    <source>
        <strain evidence="4">CCM 7469</strain>
    </source>
</reference>
<dbReference type="PROSITE" id="PS00018">
    <property type="entry name" value="EF_HAND_1"/>
    <property type="match status" value="1"/>
</dbReference>
<feature type="compositionally biased region" description="Pro residues" evidence="1">
    <location>
        <begin position="23"/>
        <end position="40"/>
    </location>
</feature>
<dbReference type="Proteomes" id="UP000199636">
    <property type="component" value="Unassembled WGS sequence"/>
</dbReference>
<dbReference type="InterPro" id="IPR023346">
    <property type="entry name" value="Lysozyme-like_dom_sf"/>
</dbReference>
<accession>A0A1G8IEF5</accession>
<dbReference type="PANTHER" id="PTHR34408">
    <property type="entry name" value="FAMILY PROTEIN, PUTATIVE-RELATED"/>
    <property type="match status" value="1"/>
</dbReference>
<dbReference type="InterPro" id="IPR052354">
    <property type="entry name" value="Cell_Wall_Dynamics_Protein"/>
</dbReference>
<evidence type="ECO:0000313" key="4">
    <source>
        <dbReference type="Proteomes" id="UP000199636"/>
    </source>
</evidence>
<sequence length="874" mass="97016">MLDAILDFVDALKDEFSRRRAGPVPPAPQPSEPPAAPTPVPAAAATPQPLRKWSHPFGYKSNPLLQLTQLANAVAGYYPLGRNGMWHGGVHFDRGTAGIEGAAGALDQSYVRCLADGEVVAYRIDQNSPSNTYLLNGQSVQRTFSRNFVLVRHRLQAPAIEGRAEVPPSLTFYSLYMHLQDWADYQANPTLPRPAFWPEAATRRVKATVNDVLPGHPEQRGLKVLNQALHGKTIALLPRGAEVTVSGEGAYRKLANSRGPAFLQNPDGSLRGYLSFSHLQPITASEYRIQSTTLNVRAAPGNHSEILARLPHGSEVTLSGEGQYRKLESINQYVHFASLEGIRQPQAHDRVQVLDPPVPIKAGELIGHLGCYQDRTDAEPQQKLHLEVFSGENVETFINASRAWAQHLPASGKTWLKLAKGTPVVAHQNSFGATQPPTLSAASTPSAATLLLPKSLLDGLPAEQKIQVPEANGQSACNWYRLAGLLHDQHNLLLDGWVREEVGVTPWVSPWEWEGYDIIFNFDTDQNRLAYFLSAIGHFNEDELAQYGAKAEITDKGEMQTRLYDIIDRDRNGKMTAEELQAALRLPALAQSISQLVIFYESEWHYQARRWDALDGPLGHSGSTPHVNWLAEKERIKQLCWWDEVAERVGLPAHGQVFHMHPIGLFGMFGCEQSLLVTREQLALIMKSASNELIDLYLLPINSAMMAFEINSSLRKAHFLAQIAHETSELKYSEEVASGEAYEGRSDLGNIQSGDGRRFKGRGLLQLTGRSNYEAFERYLRSIGENSDVTSSTEMAEKISNSPQMASLAAAYFWGKIKSKLNAAADRDDLYWVSVYVNGWASQVNPYYADKQLEPNHMRERVAMLIRAKEAFGI</sequence>
<dbReference type="AlphaFoldDB" id="A0A1G8IEF5"/>
<evidence type="ECO:0000256" key="1">
    <source>
        <dbReference type="SAM" id="MobiDB-lite"/>
    </source>
</evidence>
<evidence type="ECO:0000313" key="3">
    <source>
        <dbReference type="EMBL" id="SDI17273.1"/>
    </source>
</evidence>